<dbReference type="EMBL" id="BAAABU010000013">
    <property type="protein sequence ID" value="GAA0244937.1"/>
    <property type="molecule type" value="Genomic_DNA"/>
</dbReference>
<sequence>MSIRARGRVAGLGSLSGTRARDRRLAGQHEARSAEGHLNAEIAWSLRIAEDQAADARSAWIAIRTDHSRHDGIPQHAAAVPEARTTGGFVAVHGHEPIGSCG</sequence>
<comment type="caution">
    <text evidence="1">The sequence shown here is derived from an EMBL/GenBank/DDBJ whole genome shotgun (WGS) entry which is preliminary data.</text>
</comment>
<name>A0ABN0UBD8_9PSEU</name>
<organism evidence="1 2">
    <name type="scientific">Saccharothrix mutabilis subsp. mutabilis</name>
    <dbReference type="NCBI Taxonomy" id="66855"/>
    <lineage>
        <taxon>Bacteria</taxon>
        <taxon>Bacillati</taxon>
        <taxon>Actinomycetota</taxon>
        <taxon>Actinomycetes</taxon>
        <taxon>Pseudonocardiales</taxon>
        <taxon>Pseudonocardiaceae</taxon>
        <taxon>Saccharothrix</taxon>
    </lineage>
</organism>
<keyword evidence="2" id="KW-1185">Reference proteome</keyword>
<dbReference type="Proteomes" id="UP001500416">
    <property type="component" value="Unassembled WGS sequence"/>
</dbReference>
<accession>A0ABN0UBD8</accession>
<proteinExistence type="predicted"/>
<protein>
    <submittedName>
        <fullName evidence="1">Uncharacterized protein</fullName>
    </submittedName>
</protein>
<reference evidence="1 2" key="1">
    <citation type="journal article" date="2019" name="Int. J. Syst. Evol. Microbiol.">
        <title>The Global Catalogue of Microorganisms (GCM) 10K type strain sequencing project: providing services to taxonomists for standard genome sequencing and annotation.</title>
        <authorList>
            <consortium name="The Broad Institute Genomics Platform"/>
            <consortium name="The Broad Institute Genome Sequencing Center for Infectious Disease"/>
            <person name="Wu L."/>
            <person name="Ma J."/>
        </authorList>
    </citation>
    <scope>NUCLEOTIDE SEQUENCE [LARGE SCALE GENOMIC DNA]</scope>
    <source>
        <strain evidence="1 2">JCM 3380</strain>
    </source>
</reference>
<evidence type="ECO:0000313" key="1">
    <source>
        <dbReference type="EMBL" id="GAA0244937.1"/>
    </source>
</evidence>
<evidence type="ECO:0000313" key="2">
    <source>
        <dbReference type="Proteomes" id="UP001500416"/>
    </source>
</evidence>
<gene>
    <name evidence="1" type="ORF">GCM10010492_50340</name>
</gene>